<keyword evidence="7" id="KW-1185">Reference proteome</keyword>
<dbReference type="GO" id="GO:0005886">
    <property type="term" value="C:plasma membrane"/>
    <property type="evidence" value="ECO:0007669"/>
    <property type="project" value="UniProtKB-SubCell"/>
</dbReference>
<keyword evidence="4 5" id="KW-0472">Membrane</keyword>
<reference evidence="6 7" key="1">
    <citation type="submission" date="2019-07" db="EMBL/GenBank/DDBJ databases">
        <title>Qingshengfaniella alkalisoli gen. nov., sp. nov., isolated from saline soil.</title>
        <authorList>
            <person name="Xu L."/>
            <person name="Huang X.-X."/>
            <person name="Sun J.-Q."/>
        </authorList>
    </citation>
    <scope>NUCLEOTIDE SEQUENCE [LARGE SCALE GENOMIC DNA]</scope>
    <source>
        <strain evidence="6 7">DSM 27279</strain>
    </source>
</reference>
<dbReference type="OrthoDB" id="6197550at2"/>
<accession>A0A556AFE0</accession>
<evidence type="ECO:0000313" key="6">
    <source>
        <dbReference type="EMBL" id="TSH91601.1"/>
    </source>
</evidence>
<organism evidence="6 7">
    <name type="scientific">Verticiella sediminum</name>
    <dbReference type="NCBI Taxonomy" id="1247510"/>
    <lineage>
        <taxon>Bacteria</taxon>
        <taxon>Pseudomonadati</taxon>
        <taxon>Pseudomonadota</taxon>
        <taxon>Betaproteobacteria</taxon>
        <taxon>Burkholderiales</taxon>
        <taxon>Alcaligenaceae</taxon>
        <taxon>Verticiella</taxon>
    </lineage>
</organism>
<evidence type="ECO:0000256" key="5">
    <source>
        <dbReference type="RuleBase" id="RU363041"/>
    </source>
</evidence>
<evidence type="ECO:0000256" key="4">
    <source>
        <dbReference type="ARBA" id="ARBA00023136"/>
    </source>
</evidence>
<dbReference type="RefSeq" id="WP_143949773.1">
    <property type="nucleotide sequence ID" value="NZ_BAABMB010000006.1"/>
</dbReference>
<protein>
    <recommendedName>
        <fullName evidence="5">Probable membrane transporter protein</fullName>
    </recommendedName>
</protein>
<evidence type="ECO:0000256" key="2">
    <source>
        <dbReference type="ARBA" id="ARBA00022692"/>
    </source>
</evidence>
<dbReference type="Pfam" id="PF01925">
    <property type="entry name" value="TauE"/>
    <property type="match status" value="1"/>
</dbReference>
<evidence type="ECO:0000256" key="3">
    <source>
        <dbReference type="ARBA" id="ARBA00022989"/>
    </source>
</evidence>
<feature type="transmembrane region" description="Helical" evidence="5">
    <location>
        <begin position="24"/>
        <end position="47"/>
    </location>
</feature>
<dbReference type="EMBL" id="VLTJ01000035">
    <property type="protein sequence ID" value="TSH91601.1"/>
    <property type="molecule type" value="Genomic_DNA"/>
</dbReference>
<feature type="transmembrane region" description="Helical" evidence="5">
    <location>
        <begin position="194"/>
        <end position="215"/>
    </location>
</feature>
<feature type="transmembrane region" description="Helical" evidence="5">
    <location>
        <begin position="67"/>
        <end position="89"/>
    </location>
</feature>
<comment type="caution">
    <text evidence="6">The sequence shown here is derived from an EMBL/GenBank/DDBJ whole genome shotgun (WGS) entry which is preliminary data.</text>
</comment>
<feature type="transmembrane region" description="Helical" evidence="5">
    <location>
        <begin position="124"/>
        <end position="147"/>
    </location>
</feature>
<evidence type="ECO:0000313" key="7">
    <source>
        <dbReference type="Proteomes" id="UP000318405"/>
    </source>
</evidence>
<keyword evidence="3 5" id="KW-1133">Transmembrane helix</keyword>
<comment type="similarity">
    <text evidence="5">Belongs to the 4-toluene sulfonate uptake permease (TSUP) (TC 2.A.102) family.</text>
</comment>
<feature type="transmembrane region" description="Helical" evidence="5">
    <location>
        <begin position="227"/>
        <end position="246"/>
    </location>
</feature>
<dbReference type="AlphaFoldDB" id="A0A556AFE0"/>
<sequence length="247" mass="26273">MTLLTLAWLLPVIAATSLVSGVFGMAGGMILMAVLVGAMPVAAAMVLHGVTQMAANGGRALLWRQRIAWPILGAYSVGLLAALGLFGLLRYVPDRGVVLISLGLLPFVALAVPPRYAPQADRPVGAFVCGVLNGAVQMLAGVSGPLLDVFFVRSRMDRRDVVATKAACQTLAHATKLVYFAAFAGAWHSDTVEFWVLPLAIAAAFWGTHLSRTLLERMSDVGFRRWTRRIIMAIGVVCLAQGVAAYL</sequence>
<name>A0A556AFE0_9BURK</name>
<comment type="subcellular location">
    <subcellularLocation>
        <location evidence="5">Cell membrane</location>
        <topology evidence="5">Multi-pass membrane protein</topology>
    </subcellularLocation>
    <subcellularLocation>
        <location evidence="1">Membrane</location>
        <topology evidence="1">Multi-pass membrane protein</topology>
    </subcellularLocation>
</comment>
<evidence type="ECO:0000256" key="1">
    <source>
        <dbReference type="ARBA" id="ARBA00004141"/>
    </source>
</evidence>
<proteinExistence type="inferred from homology"/>
<dbReference type="InterPro" id="IPR002781">
    <property type="entry name" value="TM_pro_TauE-like"/>
</dbReference>
<feature type="transmembrane region" description="Helical" evidence="5">
    <location>
        <begin position="95"/>
        <end position="112"/>
    </location>
</feature>
<dbReference type="Proteomes" id="UP000318405">
    <property type="component" value="Unassembled WGS sequence"/>
</dbReference>
<keyword evidence="2 5" id="KW-0812">Transmembrane</keyword>
<keyword evidence="5" id="KW-1003">Cell membrane</keyword>
<gene>
    <name evidence="6" type="ORF">FOZ76_18545</name>
</gene>